<dbReference type="PANTHER" id="PTHR33112:SF16">
    <property type="entry name" value="HETEROKARYON INCOMPATIBILITY DOMAIN-CONTAINING PROTEIN"/>
    <property type="match status" value="1"/>
</dbReference>
<feature type="domain" description="Heterokaryon incompatibility" evidence="2">
    <location>
        <begin position="197"/>
        <end position="354"/>
    </location>
</feature>
<dbReference type="RefSeq" id="XP_018150374.1">
    <property type="nucleotide sequence ID" value="XM_018281591.1"/>
</dbReference>
<gene>
    <name evidence="3" type="ORF">VFPPC_01831</name>
</gene>
<dbReference type="Pfam" id="PF06985">
    <property type="entry name" value="HET"/>
    <property type="match status" value="1"/>
</dbReference>
<evidence type="ECO:0000313" key="4">
    <source>
        <dbReference type="Proteomes" id="UP000078397"/>
    </source>
</evidence>
<protein>
    <submittedName>
        <fullName evidence="3">Chromosome transmission fidelity protein</fullName>
    </submittedName>
</protein>
<proteinExistence type="predicted"/>
<name>A0A179GA51_METCM</name>
<dbReference type="PANTHER" id="PTHR33112">
    <property type="entry name" value="DOMAIN PROTEIN, PUTATIVE-RELATED"/>
    <property type="match status" value="1"/>
</dbReference>
<evidence type="ECO:0000256" key="1">
    <source>
        <dbReference type="SAM" id="MobiDB-lite"/>
    </source>
</evidence>
<dbReference type="AlphaFoldDB" id="A0A179GA51"/>
<organism evidence="3 4">
    <name type="scientific">Pochonia chlamydosporia 170</name>
    <dbReference type="NCBI Taxonomy" id="1380566"/>
    <lineage>
        <taxon>Eukaryota</taxon>
        <taxon>Fungi</taxon>
        <taxon>Dikarya</taxon>
        <taxon>Ascomycota</taxon>
        <taxon>Pezizomycotina</taxon>
        <taxon>Sordariomycetes</taxon>
        <taxon>Hypocreomycetidae</taxon>
        <taxon>Hypocreales</taxon>
        <taxon>Clavicipitaceae</taxon>
        <taxon>Pochonia</taxon>
    </lineage>
</organism>
<feature type="region of interest" description="Disordered" evidence="1">
    <location>
        <begin position="1"/>
        <end position="23"/>
    </location>
</feature>
<evidence type="ECO:0000313" key="3">
    <source>
        <dbReference type="EMBL" id="OAQ74291.1"/>
    </source>
</evidence>
<dbReference type="STRING" id="1380566.A0A179GA51"/>
<reference evidence="3 4" key="1">
    <citation type="journal article" date="2016" name="PLoS Pathog.">
        <title>Biosynthesis of antibiotic leucinostatins in bio-control fungus Purpureocillium lilacinum and their inhibition on phytophthora revealed by genome mining.</title>
        <authorList>
            <person name="Wang G."/>
            <person name="Liu Z."/>
            <person name="Lin R."/>
            <person name="Li E."/>
            <person name="Mao Z."/>
            <person name="Ling J."/>
            <person name="Yang Y."/>
            <person name="Yin W.B."/>
            <person name="Xie B."/>
        </authorList>
    </citation>
    <scope>NUCLEOTIDE SEQUENCE [LARGE SCALE GENOMIC DNA]</scope>
    <source>
        <strain evidence="3">170</strain>
    </source>
</reference>
<dbReference type="EMBL" id="LSBJ02000001">
    <property type="protein sequence ID" value="OAQ74291.1"/>
    <property type="molecule type" value="Genomic_DNA"/>
</dbReference>
<dbReference type="OrthoDB" id="5362512at2759"/>
<dbReference type="Proteomes" id="UP000078397">
    <property type="component" value="Unassembled WGS sequence"/>
</dbReference>
<dbReference type="GeneID" id="28845585"/>
<comment type="caution">
    <text evidence="3">The sequence shown here is derived from an EMBL/GenBank/DDBJ whole genome shotgun (WGS) entry which is preliminary data.</text>
</comment>
<sequence length="681" mass="75989">MALDTDPGPCRACHHPRPPAGPRGSAITSLLAMDDAAGRGCVICGLLSRGLRQVVARSLVPNRVDRGDGDGNGVVNVDDDAVGRLRIDFNMTNSGRSLELHLFGLGITVSASVPTKSPWLQQMLPDLPISHHVPDATSSATTLTWIEACLKSCDDHHLACRTSSQHTPNVQIRLLDLEAGDPAVVQLIDSTSQTGHYACLSHCWGHSTNAFSTLSTNLDTHKAGISLHELPLTFAETITLLRKLHIRYLWIDSLCIIQDDELDWHQQAAQMATIYRNAYMVVSAAKASNAKDGLYSSVAPEFALHPLVYSDGDFGPETICFRRAFTHLPSYMDHRLGAKATSFPTFNRAWIFQERFLATRVIHFGPSELIWECHECTVCQCRDGDILNTQTPCIASQNLNKQINHISHPKSYFGASALSFQAEQEVQIRWHRLVEEYSKLHMSYERDIYPAISGLAQVFHACLKMQYCAGLWKENLIGDMVWHPEPKYRDESSWSKRPRHWRAPTWSWASITSPVKYLSDSSGLTSFCSLVDARCVPSGQDPMGQLVCAEALIRSHVIKTTFTYRTWNEQTSKSPWNLFDLELARGRIANVWADYDCSLPGADYLPPSSEILVIVLGEKMSSKALEALLLVPGDVSPGQYERYERIGLVEFSRPPGLMGEGLDPWLKYLSCRSEQIEIRLV</sequence>
<accession>A0A179GA51</accession>
<evidence type="ECO:0000259" key="2">
    <source>
        <dbReference type="Pfam" id="PF06985"/>
    </source>
</evidence>
<dbReference type="InterPro" id="IPR010730">
    <property type="entry name" value="HET"/>
</dbReference>
<keyword evidence="4" id="KW-1185">Reference proteome</keyword>
<dbReference type="KEGG" id="pchm:VFPPC_01831"/>